<dbReference type="Proteomes" id="UP001310890">
    <property type="component" value="Unassembled WGS sequence"/>
</dbReference>
<proteinExistence type="inferred from homology"/>
<dbReference type="PANTHER" id="PTHR44169:SF6">
    <property type="entry name" value="NADPH-DEPENDENT 1-ACYLDIHYDROXYACETONE PHOSPHATE REDUCTASE"/>
    <property type="match status" value="1"/>
</dbReference>
<dbReference type="GO" id="GO:0000140">
    <property type="term" value="F:acylglycerone-phosphate reductase (NADP+) activity"/>
    <property type="evidence" value="ECO:0007669"/>
    <property type="project" value="TreeGrafter"/>
</dbReference>
<dbReference type="InterPro" id="IPR020904">
    <property type="entry name" value="Sc_DH/Rdtase_CS"/>
</dbReference>
<dbReference type="Pfam" id="PF00106">
    <property type="entry name" value="adh_short"/>
    <property type="match status" value="1"/>
</dbReference>
<dbReference type="PROSITE" id="PS00061">
    <property type="entry name" value="ADH_SHORT"/>
    <property type="match status" value="1"/>
</dbReference>
<dbReference type="InterPro" id="IPR002347">
    <property type="entry name" value="SDR_fam"/>
</dbReference>
<dbReference type="GO" id="GO:0005783">
    <property type="term" value="C:endoplasmic reticulum"/>
    <property type="evidence" value="ECO:0007669"/>
    <property type="project" value="TreeGrafter"/>
</dbReference>
<reference evidence="5" key="1">
    <citation type="submission" date="2023-08" db="EMBL/GenBank/DDBJ databases">
        <title>Black Yeasts Isolated from many extreme environments.</title>
        <authorList>
            <person name="Coleine C."/>
            <person name="Stajich J.E."/>
            <person name="Selbmann L."/>
        </authorList>
    </citation>
    <scope>NUCLEOTIDE SEQUENCE</scope>
    <source>
        <strain evidence="5">CCFEE 5401</strain>
    </source>
</reference>
<protein>
    <submittedName>
        <fullName evidence="5">Uncharacterized protein</fullName>
    </submittedName>
</protein>
<dbReference type="InterPro" id="IPR036291">
    <property type="entry name" value="NAD(P)-bd_dom_sf"/>
</dbReference>
<dbReference type="PRINTS" id="PR00081">
    <property type="entry name" value="GDHRDH"/>
</dbReference>
<dbReference type="GO" id="GO:0006654">
    <property type="term" value="P:phosphatidic acid biosynthetic process"/>
    <property type="evidence" value="ECO:0007669"/>
    <property type="project" value="TreeGrafter"/>
</dbReference>
<dbReference type="PANTHER" id="PTHR44169">
    <property type="entry name" value="NADPH-DEPENDENT 1-ACYLDIHYDROXYACETONE PHOSPHATE REDUCTASE"/>
    <property type="match status" value="1"/>
</dbReference>
<comment type="caution">
    <text evidence="5">The sequence shown here is derived from an EMBL/GenBank/DDBJ whole genome shotgun (WGS) entry which is preliminary data.</text>
</comment>
<name>A0AAN7TL38_9PEZI</name>
<evidence type="ECO:0000256" key="1">
    <source>
        <dbReference type="ARBA" id="ARBA00006484"/>
    </source>
</evidence>
<dbReference type="SUPFAM" id="SSF51735">
    <property type="entry name" value="NAD(P)-binding Rossmann-fold domains"/>
    <property type="match status" value="1"/>
</dbReference>
<evidence type="ECO:0000313" key="6">
    <source>
        <dbReference type="Proteomes" id="UP001310890"/>
    </source>
</evidence>
<keyword evidence="2" id="KW-0521">NADP</keyword>
<dbReference type="GO" id="GO:0005811">
    <property type="term" value="C:lipid droplet"/>
    <property type="evidence" value="ECO:0007669"/>
    <property type="project" value="TreeGrafter"/>
</dbReference>
<evidence type="ECO:0000256" key="2">
    <source>
        <dbReference type="ARBA" id="ARBA00022857"/>
    </source>
</evidence>
<dbReference type="Gene3D" id="3.40.50.720">
    <property type="entry name" value="NAD(P)-binding Rossmann-like Domain"/>
    <property type="match status" value="1"/>
</dbReference>
<keyword evidence="3" id="KW-0560">Oxidoreductase</keyword>
<evidence type="ECO:0000256" key="3">
    <source>
        <dbReference type="ARBA" id="ARBA00023002"/>
    </source>
</evidence>
<accession>A0AAN7TL38</accession>
<dbReference type="PRINTS" id="PR00080">
    <property type="entry name" value="SDRFAMILY"/>
</dbReference>
<dbReference type="GO" id="GO:0019433">
    <property type="term" value="P:triglyceride catabolic process"/>
    <property type="evidence" value="ECO:0007669"/>
    <property type="project" value="TreeGrafter"/>
</dbReference>
<sequence>MAQDQKVVLISGCSEGGTGAALAREFHAAGYEVYATARNTSKMETLATLGIHTMQLDINSPASIAACSSALNRLDILINNAGASYTMPLSDLSIPEAKALFDTNVWGHLSLTQALLPLLLNSPNAMVANHTSIGAGMAIPFQSAYNASKAAMAMFSDTMRLELQPFGVKVVQLRTGGVKTNIIRNTQARESTLPTNSIWAPARELVEKAMTLAWAESQGISPEQWAKEVVADLTRASPAAVVRRGASAWVASMASALPTGWLDSTSKSITGLTEIERVIRGSRA</sequence>
<comment type="similarity">
    <text evidence="1 4">Belongs to the short-chain dehydrogenases/reductases (SDR) family.</text>
</comment>
<organism evidence="5 6">
    <name type="scientific">Meristemomyces frigidus</name>
    <dbReference type="NCBI Taxonomy" id="1508187"/>
    <lineage>
        <taxon>Eukaryota</taxon>
        <taxon>Fungi</taxon>
        <taxon>Dikarya</taxon>
        <taxon>Ascomycota</taxon>
        <taxon>Pezizomycotina</taxon>
        <taxon>Dothideomycetes</taxon>
        <taxon>Dothideomycetidae</taxon>
        <taxon>Mycosphaerellales</taxon>
        <taxon>Teratosphaeriaceae</taxon>
        <taxon>Meristemomyces</taxon>
    </lineage>
</organism>
<evidence type="ECO:0000256" key="4">
    <source>
        <dbReference type="RuleBase" id="RU000363"/>
    </source>
</evidence>
<gene>
    <name evidence="5" type="ORF">LTR62_003184</name>
</gene>
<dbReference type="EMBL" id="JAVRRL010000021">
    <property type="protein sequence ID" value="KAK5113800.1"/>
    <property type="molecule type" value="Genomic_DNA"/>
</dbReference>
<dbReference type="GO" id="GO:0004806">
    <property type="term" value="F:triacylglycerol lipase activity"/>
    <property type="evidence" value="ECO:0007669"/>
    <property type="project" value="TreeGrafter"/>
</dbReference>
<dbReference type="AlphaFoldDB" id="A0AAN7TL38"/>
<evidence type="ECO:0000313" key="5">
    <source>
        <dbReference type="EMBL" id="KAK5113800.1"/>
    </source>
</evidence>